<comment type="caution">
    <text evidence="2">The sequence shown here is derived from an EMBL/GenBank/DDBJ whole genome shotgun (WGS) entry which is preliminary data.</text>
</comment>
<dbReference type="EMBL" id="VDFQ02000001">
    <property type="protein sequence ID" value="KAA1424457.1"/>
    <property type="molecule type" value="Genomic_DNA"/>
</dbReference>
<dbReference type="AlphaFoldDB" id="A0A5Q6S257"/>
<dbReference type="InterPro" id="IPR024344">
    <property type="entry name" value="MDMPI_metal-binding"/>
</dbReference>
<gene>
    <name evidence="2" type="ORF">FE697_000540</name>
</gene>
<accession>A0A5Q6S257</accession>
<dbReference type="RefSeq" id="WP_149767285.1">
    <property type="nucleotide sequence ID" value="NZ_VDFQ02000001.1"/>
</dbReference>
<dbReference type="OrthoDB" id="3213216at2"/>
<evidence type="ECO:0000313" key="2">
    <source>
        <dbReference type="EMBL" id="KAA1424457.1"/>
    </source>
</evidence>
<organism evidence="2 3">
    <name type="scientific">Mumia zhuanghuii</name>
    <dbReference type="NCBI Taxonomy" id="2585211"/>
    <lineage>
        <taxon>Bacteria</taxon>
        <taxon>Bacillati</taxon>
        <taxon>Actinomycetota</taxon>
        <taxon>Actinomycetes</taxon>
        <taxon>Propionibacteriales</taxon>
        <taxon>Nocardioidaceae</taxon>
        <taxon>Mumia</taxon>
    </lineage>
</organism>
<evidence type="ECO:0000259" key="1">
    <source>
        <dbReference type="Pfam" id="PF11716"/>
    </source>
</evidence>
<reference evidence="2 3" key="1">
    <citation type="submission" date="2019-09" db="EMBL/GenBank/DDBJ databases">
        <title>Mumia zhuanghuii sp. nov. isolated from the intestinal contents of plateau pika (Ochotona curzoniae) in the Qinghai-Tibet plateau of China.</title>
        <authorList>
            <person name="Tian Z."/>
        </authorList>
    </citation>
    <scope>NUCLEOTIDE SEQUENCE [LARGE SCALE GENOMIC DNA]</scope>
    <source>
        <strain evidence="3">350</strain>
    </source>
</reference>
<dbReference type="Gene3D" id="1.20.120.450">
    <property type="entry name" value="dinb family like domain"/>
    <property type="match status" value="1"/>
</dbReference>
<dbReference type="InterPro" id="IPR034660">
    <property type="entry name" value="DinB/YfiT-like"/>
</dbReference>
<evidence type="ECO:0000313" key="3">
    <source>
        <dbReference type="Proteomes" id="UP000307768"/>
    </source>
</evidence>
<sequence>MDLRDDSFVTAAHIALTLVTRPEVAARWDTPSTLPEMTVGMLACHLGRQTVRAHELLPFVATEAPLASAIDHYRRAAWVTTSDLKDPANDRSNDSEDAALGFEALRTRCAAAFDDVRDDLMSGAAADVVAIPWQGWSLRRPDFLLTRTVEIVVHADDLARSVDVPTPEFPDDVYLPVVHLLVQLAAERHGQAATTSALARRERMPETISAF</sequence>
<dbReference type="Proteomes" id="UP000307768">
    <property type="component" value="Unassembled WGS sequence"/>
</dbReference>
<dbReference type="SUPFAM" id="SSF109854">
    <property type="entry name" value="DinB/YfiT-like putative metalloenzymes"/>
    <property type="match status" value="1"/>
</dbReference>
<feature type="domain" description="Mycothiol-dependent maleylpyruvate isomerase metal-binding" evidence="1">
    <location>
        <begin position="17"/>
        <end position="159"/>
    </location>
</feature>
<dbReference type="GO" id="GO:0046872">
    <property type="term" value="F:metal ion binding"/>
    <property type="evidence" value="ECO:0007669"/>
    <property type="project" value="InterPro"/>
</dbReference>
<name>A0A5Q6S257_9ACTN</name>
<protein>
    <recommendedName>
        <fullName evidence="1">Mycothiol-dependent maleylpyruvate isomerase metal-binding domain-containing protein</fullName>
    </recommendedName>
</protein>
<dbReference type="Pfam" id="PF11716">
    <property type="entry name" value="MDMPI_N"/>
    <property type="match status" value="1"/>
</dbReference>
<proteinExistence type="predicted"/>